<organism evidence="1 2">
    <name type="scientific">Phytophthora cactorum</name>
    <dbReference type="NCBI Taxonomy" id="29920"/>
    <lineage>
        <taxon>Eukaryota</taxon>
        <taxon>Sar</taxon>
        <taxon>Stramenopiles</taxon>
        <taxon>Oomycota</taxon>
        <taxon>Peronosporomycetes</taxon>
        <taxon>Peronosporales</taxon>
        <taxon>Peronosporaceae</taxon>
        <taxon>Phytophthora</taxon>
    </lineage>
</organism>
<reference evidence="1" key="1">
    <citation type="submission" date="2018-05" db="EMBL/GenBank/DDBJ databases">
        <title>Effector identification in a new, highly contiguous assembly of the strawberry crown rot pathogen Phytophthora cactorum.</title>
        <authorList>
            <person name="Armitage A.D."/>
            <person name="Nellist C.F."/>
            <person name="Bates H."/>
            <person name="Vickerstaff R.J."/>
            <person name="Harrison R.J."/>
        </authorList>
    </citation>
    <scope>NUCLEOTIDE SEQUENCE</scope>
    <source>
        <strain evidence="1">P421</strain>
    </source>
</reference>
<dbReference type="Proteomes" id="UP000760860">
    <property type="component" value="Unassembled WGS sequence"/>
</dbReference>
<name>A0A8T1ILJ8_9STRA</name>
<evidence type="ECO:0000313" key="2">
    <source>
        <dbReference type="Proteomes" id="UP000760860"/>
    </source>
</evidence>
<comment type="caution">
    <text evidence="1">The sequence shown here is derived from an EMBL/GenBank/DDBJ whole genome shotgun (WGS) entry which is preliminary data.</text>
</comment>
<sequence length="196" mass="21990">MASVRVLRRVRERGFSLALPNILRSTHPIEACHTALPIANTTTVELGDRIRAAVLHQQELLHACRGYARLCDSPCTKPRRGDHGQDGLLFWREADGEQWHSRYAERLSLHGNFEGISKDLFELNVINREQVDGRRRVDRVVQKAVPVLKHKGERTPSDRKGKARALAMFDAEEEKGEEPNADAAVAALRTRGTAVS</sequence>
<protein>
    <submittedName>
        <fullName evidence="1">Uncharacterized protein</fullName>
    </submittedName>
</protein>
<gene>
    <name evidence="1" type="ORF">PC129_g3786</name>
</gene>
<proteinExistence type="predicted"/>
<dbReference type="EMBL" id="RCMV01000079">
    <property type="protein sequence ID" value="KAG3225619.1"/>
    <property type="molecule type" value="Genomic_DNA"/>
</dbReference>
<accession>A0A8T1ILJ8</accession>
<evidence type="ECO:0000313" key="1">
    <source>
        <dbReference type="EMBL" id="KAG3225619.1"/>
    </source>
</evidence>
<dbReference type="AlphaFoldDB" id="A0A8T1ILJ8"/>